<dbReference type="CDD" id="cd02440">
    <property type="entry name" value="AdoMet_MTases"/>
    <property type="match status" value="1"/>
</dbReference>
<dbReference type="STRING" id="285351.SAMN04488035_2634"/>
<dbReference type="Proteomes" id="UP000198520">
    <property type="component" value="Unassembled WGS sequence"/>
</dbReference>
<dbReference type="OrthoDB" id="9805171at2"/>
<dbReference type="PANTHER" id="PTHR43464:SF19">
    <property type="entry name" value="UBIQUINONE BIOSYNTHESIS O-METHYLTRANSFERASE, MITOCHONDRIAL"/>
    <property type="match status" value="1"/>
</dbReference>
<dbReference type="InterPro" id="IPR041698">
    <property type="entry name" value="Methyltransf_25"/>
</dbReference>
<dbReference type="Pfam" id="PF13649">
    <property type="entry name" value="Methyltransf_25"/>
    <property type="match status" value="1"/>
</dbReference>
<evidence type="ECO:0000259" key="4">
    <source>
        <dbReference type="Pfam" id="PF13649"/>
    </source>
</evidence>
<sequence length="250" mass="28026">MERHVSSIEDVFALMDDLFAEEADRWTAKGAGWWDRFYEDRDRGVPFFRDAPDESLIAWHGAGLLPTGGRALDLGCGPGRNAIWLAQHGFTVDAVDLSPAALVWGRERAEVAGVDVRFVEASIFELGPDFADYDLVYDSGCFHHLPPHRRVSYRWLLERALKPGGAFGLVCFAWDAMGAQTPDADFYREGRLSGGVAYRDADLRRLFDWLAEIELRRMEPHGAESPLFGEDFLWAGLFRRLSSTVPAATS</sequence>
<keyword evidence="2 5" id="KW-0808">Transferase</keyword>
<keyword evidence="6" id="KW-1185">Reference proteome</keyword>
<keyword evidence="1 5" id="KW-0489">Methyltransferase</keyword>
<evidence type="ECO:0000256" key="3">
    <source>
        <dbReference type="ARBA" id="ARBA00022691"/>
    </source>
</evidence>
<dbReference type="RefSeq" id="WP_093379699.1">
    <property type="nucleotide sequence ID" value="NZ_BNAN01000001.1"/>
</dbReference>
<dbReference type="SUPFAM" id="SSF53335">
    <property type="entry name" value="S-adenosyl-L-methionine-dependent methyltransferases"/>
    <property type="match status" value="1"/>
</dbReference>
<dbReference type="GO" id="GO:0008168">
    <property type="term" value="F:methyltransferase activity"/>
    <property type="evidence" value="ECO:0007669"/>
    <property type="project" value="UniProtKB-KW"/>
</dbReference>
<organism evidence="5 6">
    <name type="scientific">Flavimobilis marinus</name>
    <dbReference type="NCBI Taxonomy" id="285351"/>
    <lineage>
        <taxon>Bacteria</taxon>
        <taxon>Bacillati</taxon>
        <taxon>Actinomycetota</taxon>
        <taxon>Actinomycetes</taxon>
        <taxon>Micrococcales</taxon>
        <taxon>Jonesiaceae</taxon>
        <taxon>Flavimobilis</taxon>
    </lineage>
</organism>
<proteinExistence type="predicted"/>
<dbReference type="Gene3D" id="3.40.50.150">
    <property type="entry name" value="Vaccinia Virus protein VP39"/>
    <property type="match status" value="1"/>
</dbReference>
<dbReference type="EMBL" id="FONZ01000006">
    <property type="protein sequence ID" value="SFF35533.1"/>
    <property type="molecule type" value="Genomic_DNA"/>
</dbReference>
<evidence type="ECO:0000313" key="5">
    <source>
        <dbReference type="EMBL" id="SFF35533.1"/>
    </source>
</evidence>
<evidence type="ECO:0000256" key="1">
    <source>
        <dbReference type="ARBA" id="ARBA00022603"/>
    </source>
</evidence>
<dbReference type="GO" id="GO:0032259">
    <property type="term" value="P:methylation"/>
    <property type="evidence" value="ECO:0007669"/>
    <property type="project" value="UniProtKB-KW"/>
</dbReference>
<reference evidence="6" key="1">
    <citation type="submission" date="2016-10" db="EMBL/GenBank/DDBJ databases">
        <authorList>
            <person name="Varghese N."/>
            <person name="Submissions S."/>
        </authorList>
    </citation>
    <scope>NUCLEOTIDE SEQUENCE [LARGE SCALE GENOMIC DNA]</scope>
    <source>
        <strain evidence="6">DSM 19083</strain>
    </source>
</reference>
<name>A0A1I2I1J8_9MICO</name>
<feature type="domain" description="Methyltransferase" evidence="4">
    <location>
        <begin position="72"/>
        <end position="165"/>
    </location>
</feature>
<accession>A0A1I2I1J8</accession>
<protein>
    <submittedName>
        <fullName evidence="5">Methyltransferase domain-containing protein</fullName>
    </submittedName>
</protein>
<dbReference type="InterPro" id="IPR029063">
    <property type="entry name" value="SAM-dependent_MTases_sf"/>
</dbReference>
<evidence type="ECO:0000256" key="2">
    <source>
        <dbReference type="ARBA" id="ARBA00022679"/>
    </source>
</evidence>
<dbReference type="PANTHER" id="PTHR43464">
    <property type="entry name" value="METHYLTRANSFERASE"/>
    <property type="match status" value="1"/>
</dbReference>
<gene>
    <name evidence="5" type="ORF">SAMN04488035_2634</name>
</gene>
<dbReference type="AlphaFoldDB" id="A0A1I2I1J8"/>
<evidence type="ECO:0000313" key="6">
    <source>
        <dbReference type="Proteomes" id="UP000198520"/>
    </source>
</evidence>
<keyword evidence="3" id="KW-0949">S-adenosyl-L-methionine</keyword>